<dbReference type="AlphaFoldDB" id="A0A377M934"/>
<protein>
    <submittedName>
        <fullName evidence="1">Uncharacterized protein</fullName>
    </submittedName>
</protein>
<reference evidence="1 2" key="1">
    <citation type="submission" date="2018-06" db="EMBL/GenBank/DDBJ databases">
        <authorList>
            <consortium name="Pathogen Informatics"/>
            <person name="Doyle S."/>
        </authorList>
    </citation>
    <scope>NUCLEOTIDE SEQUENCE [LARGE SCALE GENOMIC DNA]</scope>
    <source>
        <strain evidence="1 2">NCTC10005</strain>
    </source>
</reference>
<proteinExistence type="predicted"/>
<accession>A0A377M934</accession>
<organism evidence="1 2">
    <name type="scientific">Enterobacter cloacae</name>
    <dbReference type="NCBI Taxonomy" id="550"/>
    <lineage>
        <taxon>Bacteria</taxon>
        <taxon>Pseudomonadati</taxon>
        <taxon>Pseudomonadota</taxon>
        <taxon>Gammaproteobacteria</taxon>
        <taxon>Enterobacterales</taxon>
        <taxon>Enterobacteriaceae</taxon>
        <taxon>Enterobacter</taxon>
        <taxon>Enterobacter cloacae complex</taxon>
    </lineage>
</organism>
<evidence type="ECO:0000313" key="1">
    <source>
        <dbReference type="EMBL" id="STQ14413.1"/>
    </source>
</evidence>
<gene>
    <name evidence="1" type="ORF">NCTC10005_07270</name>
</gene>
<evidence type="ECO:0000313" key="2">
    <source>
        <dbReference type="Proteomes" id="UP000255106"/>
    </source>
</evidence>
<sequence>MATNITFRRVLRLVGENKNMIFVNAVFEFLPKLRGFFREKAISIQEVSKGMV</sequence>
<name>A0A377M934_ENTCL</name>
<dbReference type="Proteomes" id="UP000255106">
    <property type="component" value="Unassembled WGS sequence"/>
</dbReference>
<dbReference type="EMBL" id="UGJB01000004">
    <property type="protein sequence ID" value="STQ14413.1"/>
    <property type="molecule type" value="Genomic_DNA"/>
</dbReference>